<organism evidence="1 2">
    <name type="scientific">Winogradskyella aurantia</name>
    <dbReference type="NCBI Taxonomy" id="1915063"/>
    <lineage>
        <taxon>Bacteria</taxon>
        <taxon>Pseudomonadati</taxon>
        <taxon>Bacteroidota</taxon>
        <taxon>Flavobacteriia</taxon>
        <taxon>Flavobacteriales</taxon>
        <taxon>Flavobacteriaceae</taxon>
        <taxon>Winogradskyella</taxon>
    </lineage>
</organism>
<dbReference type="Gene3D" id="2.20.110.10">
    <property type="entry name" value="Histone H3 K4-specific methyltransferase SET7/9 N-terminal domain"/>
    <property type="match status" value="3"/>
</dbReference>
<accession>A0A265UQH5</accession>
<dbReference type="InterPro" id="IPR011652">
    <property type="entry name" value="MORN_2"/>
</dbReference>
<dbReference type="SUPFAM" id="SSF82185">
    <property type="entry name" value="Histone H3 K4-specific methyltransferase SET7/9 N-terminal domain"/>
    <property type="match status" value="2"/>
</dbReference>
<evidence type="ECO:0000313" key="2">
    <source>
        <dbReference type="Proteomes" id="UP000216840"/>
    </source>
</evidence>
<proteinExistence type="predicted"/>
<dbReference type="Pfam" id="PF07661">
    <property type="entry name" value="MORN_2"/>
    <property type="match status" value="3"/>
</dbReference>
<keyword evidence="2" id="KW-1185">Reference proteome</keyword>
<evidence type="ECO:0000313" key="1">
    <source>
        <dbReference type="EMBL" id="OZV67549.1"/>
    </source>
</evidence>
<protein>
    <submittedName>
        <fullName evidence="1">Preprotein translocase YidC</fullName>
    </submittedName>
</protein>
<dbReference type="AlphaFoldDB" id="A0A265UQH5"/>
<reference evidence="1 2" key="1">
    <citation type="submission" date="2017-05" db="EMBL/GenBank/DDBJ databases">
        <title>The draft genome sequence of Idiomarina salinarum WNB302.</title>
        <authorList>
            <person name="Sun Y."/>
            <person name="Chen B."/>
            <person name="Du Z."/>
        </authorList>
    </citation>
    <scope>NUCLEOTIDE SEQUENCE [LARGE SCALE GENOMIC DNA]</scope>
    <source>
        <strain evidence="1 2">WNB302</strain>
    </source>
</reference>
<gene>
    <name evidence="1" type="ORF">CA834_11395</name>
</gene>
<dbReference type="EMBL" id="NGJN01000006">
    <property type="protein sequence ID" value="OZV67549.1"/>
    <property type="molecule type" value="Genomic_DNA"/>
</dbReference>
<dbReference type="RefSeq" id="WP_094968846.1">
    <property type="nucleotide sequence ID" value="NZ_NGJN01000006.1"/>
</dbReference>
<comment type="caution">
    <text evidence="1">The sequence shown here is derived from an EMBL/GenBank/DDBJ whole genome shotgun (WGS) entry which is preliminary data.</text>
</comment>
<dbReference type="PANTHER" id="PTHR33706:SF1">
    <property type="entry name" value="TPR REPEAT PROTEIN"/>
    <property type="match status" value="1"/>
</dbReference>
<name>A0A265UQH5_9FLAO</name>
<sequence length="236" mass="27629">MIKQKWIVGFIFTITLTQSFAQNLKNQYDSDGKRHGLWTKNYYQTDQKRYEGEFKHGKEVDTFKYYRLNKGLSVLSAVKVFNEKDSLADVIFYASNKKIISQGQMNGKRFKGKWIFYHNNSDGIMTIENYNNDGQLHGERLVYYKNGAIAEKSSYNNGKLEGLYEWFTENKVLLRVSNYTNGQLNGTTTNYHANGEKVSEGLYKNDEKVEIWDYYENGILTKKIDHTNQKVIEKHD</sequence>
<dbReference type="Proteomes" id="UP000216840">
    <property type="component" value="Unassembled WGS sequence"/>
</dbReference>
<dbReference type="OrthoDB" id="9785122at2"/>
<dbReference type="PANTHER" id="PTHR33706">
    <property type="entry name" value="MORN VARIANT REPEAT PROTEIN"/>
    <property type="match status" value="1"/>
</dbReference>